<dbReference type="Pfam" id="PF00583">
    <property type="entry name" value="Acetyltransf_1"/>
    <property type="match status" value="1"/>
</dbReference>
<dbReference type="GO" id="GO:0031509">
    <property type="term" value="P:subtelomeric heterochromatin formation"/>
    <property type="evidence" value="ECO:0007669"/>
    <property type="project" value="InterPro"/>
</dbReference>
<evidence type="ECO:0000313" key="8">
    <source>
        <dbReference type="EMBL" id="GAX79231.1"/>
    </source>
</evidence>
<organism evidence="8 9">
    <name type="scientific">Chlamydomonas eustigma</name>
    <dbReference type="NCBI Taxonomy" id="1157962"/>
    <lineage>
        <taxon>Eukaryota</taxon>
        <taxon>Viridiplantae</taxon>
        <taxon>Chlorophyta</taxon>
        <taxon>core chlorophytes</taxon>
        <taxon>Chlorophyceae</taxon>
        <taxon>CS clade</taxon>
        <taxon>Chlamydomonadales</taxon>
        <taxon>Chlamydomonadaceae</taxon>
        <taxon>Chlamydomonas</taxon>
    </lineage>
</organism>
<dbReference type="Gene3D" id="3.40.630.30">
    <property type="match status" value="1"/>
</dbReference>
<reference evidence="8 9" key="1">
    <citation type="submission" date="2017-08" db="EMBL/GenBank/DDBJ databases">
        <title>Acidophilic green algal genome provides insights into adaptation to an acidic environment.</title>
        <authorList>
            <person name="Hirooka S."/>
            <person name="Hirose Y."/>
            <person name="Kanesaki Y."/>
            <person name="Higuchi S."/>
            <person name="Fujiwara T."/>
            <person name="Onuma R."/>
            <person name="Era A."/>
            <person name="Ohbayashi R."/>
            <person name="Uzuka A."/>
            <person name="Nozaki H."/>
            <person name="Yoshikawa H."/>
            <person name="Miyagishima S.Y."/>
        </authorList>
    </citation>
    <scope>NUCLEOTIDE SEQUENCE [LARGE SCALE GENOMIC DNA]</scope>
    <source>
        <strain evidence="8 9">NIES-2499</strain>
    </source>
</reference>
<evidence type="ECO:0000259" key="6">
    <source>
        <dbReference type="Pfam" id="PF00583"/>
    </source>
</evidence>
<dbReference type="GO" id="GO:0005634">
    <property type="term" value="C:nucleus"/>
    <property type="evidence" value="ECO:0007669"/>
    <property type="project" value="InterPro"/>
</dbReference>
<dbReference type="Gene3D" id="3.90.360.10">
    <property type="entry name" value="Histone acetyl transferase 1 (HAT1), N-terminal domain"/>
    <property type="match status" value="1"/>
</dbReference>
<evidence type="ECO:0000256" key="3">
    <source>
        <dbReference type="ARBA" id="ARBA00022679"/>
    </source>
</evidence>
<keyword evidence="3" id="KW-0808">Transferase</keyword>
<keyword evidence="4" id="KW-0012">Acyltransferase</keyword>
<comment type="caution">
    <text evidence="8">The sequence shown here is derived from an EMBL/GenBank/DDBJ whole genome shotgun (WGS) entry which is preliminary data.</text>
</comment>
<evidence type="ECO:0000313" key="9">
    <source>
        <dbReference type="Proteomes" id="UP000232323"/>
    </source>
</evidence>
<dbReference type="InterPro" id="IPR037113">
    <property type="entry name" value="Hat1_N_sf"/>
</dbReference>
<dbReference type="GO" id="GO:0004402">
    <property type="term" value="F:histone acetyltransferase activity"/>
    <property type="evidence" value="ECO:0007669"/>
    <property type="project" value="InterPro"/>
</dbReference>
<dbReference type="InterPro" id="IPR019467">
    <property type="entry name" value="Hat1_N"/>
</dbReference>
<dbReference type="EMBL" id="BEGY01000040">
    <property type="protein sequence ID" value="GAX79231.1"/>
    <property type="molecule type" value="Genomic_DNA"/>
</dbReference>
<comment type="similarity">
    <text evidence="1">Belongs to the HAT1 family.</text>
</comment>
<gene>
    <name evidence="8" type="ORF">CEUSTIGMA_g6671.t1</name>
</gene>
<evidence type="ECO:0000256" key="5">
    <source>
        <dbReference type="ARBA" id="ARBA00048017"/>
    </source>
</evidence>
<name>A0A250X821_9CHLO</name>
<dbReference type="InterPro" id="IPR016181">
    <property type="entry name" value="Acyl_CoA_acyltransferase"/>
</dbReference>
<protein>
    <recommendedName>
        <fullName evidence="2">histone acetyltransferase</fullName>
        <ecNumber evidence="2">2.3.1.48</ecNumber>
    </recommendedName>
</protein>
<dbReference type="Proteomes" id="UP000232323">
    <property type="component" value="Unassembled WGS sequence"/>
</dbReference>
<evidence type="ECO:0000259" key="7">
    <source>
        <dbReference type="Pfam" id="PF10394"/>
    </source>
</evidence>
<dbReference type="EC" id="2.3.1.48" evidence="2"/>
<feature type="domain" description="Histone acetyl transferase HAT1 N-terminal" evidence="7">
    <location>
        <begin position="21"/>
        <end position="184"/>
    </location>
</feature>
<proteinExistence type="inferred from homology"/>
<dbReference type="Pfam" id="PF10394">
    <property type="entry name" value="Hat1_N"/>
    <property type="match status" value="1"/>
</dbReference>
<evidence type="ECO:0000256" key="2">
    <source>
        <dbReference type="ARBA" id="ARBA00013184"/>
    </source>
</evidence>
<dbReference type="PANTHER" id="PTHR12046">
    <property type="entry name" value="HISTONE ACETYLTRANSFERASE TYPE B CATALYTIC SUBUNIT"/>
    <property type="match status" value="1"/>
</dbReference>
<accession>A0A250X821</accession>
<dbReference type="AlphaFoldDB" id="A0A250X821"/>
<keyword evidence="9" id="KW-1185">Reference proteome</keyword>
<dbReference type="InterPro" id="IPR000182">
    <property type="entry name" value="GNAT_dom"/>
</dbReference>
<dbReference type="OrthoDB" id="10253098at2759"/>
<sequence>MTDDGPTVKKTKTGHGTENAFVCDALDVFTFHLLLSSSKFELLKEIEAGGTTFNGEFFVQHFGQKEEITGFQNLSVDIWFSAHTYHTWCEIKWLKRKPGADKVVEILKKHFPHACPSKLDLVDAIHDALMSNASTLLSSGEPLACIDTAAGRASLVKYQLAAARSSVVKGIHMRMEPFLLFFIDGASLINNEDSEWELIFALLERPPQQNQSQESSSEHSRVGSHLVVGMQTMYNFWTLPKAVQQGSALRHAPTSCDYLKAPDNQRLRLSQVLVLPPYQGLGLGKIMIQLAYDMAIQKQCTDLTFEDPSPQLQRVREKLEVEMMCSHPWVVEKVQECLEASKRCLDNLAVAARALLPSATLLSRINQELKIHRRQVQAVWEAVLFIQCGGQCTQAALCQLIKNRLNVETFGSICAGDAKKKVHPVQDVTGGNRSFIMMATKESTLPLCGTSMDEESSESNATASGRLNVVMVSNEEKELRLQELVEERMGQLHTLSRLLRKKVSEPSLNTVHLLSNGKLEC</sequence>
<evidence type="ECO:0000256" key="1">
    <source>
        <dbReference type="ARBA" id="ARBA00010543"/>
    </source>
</evidence>
<dbReference type="CDD" id="cd04301">
    <property type="entry name" value="NAT_SF"/>
    <property type="match status" value="1"/>
</dbReference>
<dbReference type="STRING" id="1157962.A0A250X821"/>
<feature type="domain" description="N-acetyltransferase" evidence="6">
    <location>
        <begin position="263"/>
        <end position="303"/>
    </location>
</feature>
<dbReference type="InterPro" id="IPR017380">
    <property type="entry name" value="Hist_AcTrfase_B-typ_cat-su"/>
</dbReference>
<comment type="catalytic activity">
    <reaction evidence="5">
        <text>L-lysyl-[protein] + acetyl-CoA = N(6)-acetyl-L-lysyl-[protein] + CoA + H(+)</text>
        <dbReference type="Rhea" id="RHEA:45948"/>
        <dbReference type="Rhea" id="RHEA-COMP:9752"/>
        <dbReference type="Rhea" id="RHEA-COMP:10731"/>
        <dbReference type="ChEBI" id="CHEBI:15378"/>
        <dbReference type="ChEBI" id="CHEBI:29969"/>
        <dbReference type="ChEBI" id="CHEBI:57287"/>
        <dbReference type="ChEBI" id="CHEBI:57288"/>
        <dbReference type="ChEBI" id="CHEBI:61930"/>
        <dbReference type="EC" id="2.3.1.48"/>
    </reaction>
</comment>
<dbReference type="GO" id="GO:0000781">
    <property type="term" value="C:chromosome, telomeric region"/>
    <property type="evidence" value="ECO:0007669"/>
    <property type="project" value="GOC"/>
</dbReference>
<dbReference type="SUPFAM" id="SSF55729">
    <property type="entry name" value="Acyl-CoA N-acyltransferases (Nat)"/>
    <property type="match status" value="1"/>
</dbReference>
<evidence type="ECO:0000256" key="4">
    <source>
        <dbReference type="ARBA" id="ARBA00023315"/>
    </source>
</evidence>